<evidence type="ECO:0000256" key="1">
    <source>
        <dbReference type="ARBA" id="ARBA00004418"/>
    </source>
</evidence>
<dbReference type="InterPro" id="IPR030678">
    <property type="entry name" value="Peptide/Ni-bd"/>
</dbReference>
<gene>
    <name evidence="5" type="ORF">QO011_001163</name>
</gene>
<dbReference type="SUPFAM" id="SSF53850">
    <property type="entry name" value="Periplasmic binding protein-like II"/>
    <property type="match status" value="1"/>
</dbReference>
<dbReference type="PANTHER" id="PTHR30290">
    <property type="entry name" value="PERIPLASMIC BINDING COMPONENT OF ABC TRANSPORTER"/>
    <property type="match status" value="1"/>
</dbReference>
<dbReference type="InterPro" id="IPR039424">
    <property type="entry name" value="SBP_5"/>
</dbReference>
<name>A0ABU0J1P3_9HYPH</name>
<dbReference type="InterPro" id="IPR006311">
    <property type="entry name" value="TAT_signal"/>
</dbReference>
<dbReference type="Pfam" id="PF00496">
    <property type="entry name" value="SBP_bac_5"/>
    <property type="match status" value="1"/>
</dbReference>
<protein>
    <submittedName>
        <fullName evidence="5">Microcin C transport system substrate-binding protein</fullName>
    </submittedName>
</protein>
<organism evidence="5 6">
    <name type="scientific">Labrys wisconsinensis</name>
    <dbReference type="NCBI Taxonomy" id="425677"/>
    <lineage>
        <taxon>Bacteria</taxon>
        <taxon>Pseudomonadati</taxon>
        <taxon>Pseudomonadota</taxon>
        <taxon>Alphaproteobacteria</taxon>
        <taxon>Hyphomicrobiales</taxon>
        <taxon>Xanthobacteraceae</taxon>
        <taxon>Labrys</taxon>
    </lineage>
</organism>
<dbReference type="RefSeq" id="WP_307268868.1">
    <property type="nucleotide sequence ID" value="NZ_JAUSVX010000001.1"/>
</dbReference>
<dbReference type="Proteomes" id="UP001242480">
    <property type="component" value="Unassembled WGS sequence"/>
</dbReference>
<evidence type="ECO:0000256" key="3">
    <source>
        <dbReference type="ARBA" id="ARBA00022729"/>
    </source>
</evidence>
<evidence type="ECO:0000259" key="4">
    <source>
        <dbReference type="Pfam" id="PF00496"/>
    </source>
</evidence>
<comment type="similarity">
    <text evidence="2">Belongs to the bacterial solute-binding protein 5 family.</text>
</comment>
<evidence type="ECO:0000313" key="6">
    <source>
        <dbReference type="Proteomes" id="UP001242480"/>
    </source>
</evidence>
<dbReference type="Gene3D" id="3.40.190.10">
    <property type="entry name" value="Periplasmic binding protein-like II"/>
    <property type="match status" value="1"/>
</dbReference>
<evidence type="ECO:0000256" key="2">
    <source>
        <dbReference type="ARBA" id="ARBA00005695"/>
    </source>
</evidence>
<accession>A0ABU0J1P3</accession>
<comment type="subcellular location">
    <subcellularLocation>
        <location evidence="1">Periplasm</location>
    </subcellularLocation>
</comment>
<dbReference type="CDD" id="cd08497">
    <property type="entry name" value="MbnE-like"/>
    <property type="match status" value="1"/>
</dbReference>
<keyword evidence="3" id="KW-0732">Signal</keyword>
<comment type="caution">
    <text evidence="5">The sequence shown here is derived from an EMBL/GenBank/DDBJ whole genome shotgun (WGS) entry which is preliminary data.</text>
</comment>
<dbReference type="PROSITE" id="PS51318">
    <property type="entry name" value="TAT"/>
    <property type="match status" value="1"/>
</dbReference>
<feature type="domain" description="Solute-binding protein family 5" evidence="4">
    <location>
        <begin position="115"/>
        <end position="522"/>
    </location>
</feature>
<dbReference type="EMBL" id="JAUSVX010000001">
    <property type="protein sequence ID" value="MDQ0468168.1"/>
    <property type="molecule type" value="Genomic_DNA"/>
</dbReference>
<sequence>MSGPTRRDVLAFGVAGAAAALLPAGVRGQEVESHGLSTFGDLKYPRDFQALDYVNPHAPKGGTFSRQIEQLIGNQNFNSFDTLHIFCLRGDGAAGMDLCFASLMARANDEADALYGLAAESVIVSADRLIYRFRLRKNLTFHDGSPLTAEDCAWSFNTIKAKGHPYFAQPLHSFVVAVAEAPDMVRVTLAPGRGRSLPLLVATLPIFSKAWWAGRDFEQPSLDVPLSSGPYKVGRFQTGQSIDLERVKSWWGEALPIEVGTNNFDRLRWDYYRDRAVAFEAFKARNFLFREEFTSWIWANGYDFPAAKDNRVRRETLPDQTPSAAQGWFFNTRRPKFADPRVRQALGMAFDFEWTNKTIMFSSYARTVSFFQNSDMMASGKPSAEELALLEPYRDRLSPLVFGDAVLPPVSDGSGEDRTLLREAAGLLKQAGWSIDGGKLRNAKGEAFTIEFLDDDNSLERHTAPLIKNLSRLGIDANYRLVDTAQFQARADVFDFDMLVRRYSFGLTPGDDVVFTWSSRAAATNGSYNMAGIADPVVDALLQKIIAADSRDALDTVCRALDRVLRAGFYWIPQWSKPEHWLAYWDVFIHPETKPRYARGAPDIWWSKE</sequence>
<proteinExistence type="inferred from homology"/>
<reference evidence="5 6" key="1">
    <citation type="submission" date="2023-07" db="EMBL/GenBank/DDBJ databases">
        <title>Genomic Encyclopedia of Type Strains, Phase IV (KMG-IV): sequencing the most valuable type-strain genomes for metagenomic binning, comparative biology and taxonomic classification.</title>
        <authorList>
            <person name="Goeker M."/>
        </authorList>
    </citation>
    <scope>NUCLEOTIDE SEQUENCE [LARGE SCALE GENOMIC DNA]</scope>
    <source>
        <strain evidence="5 6">DSM 19619</strain>
    </source>
</reference>
<keyword evidence="6" id="KW-1185">Reference proteome</keyword>
<dbReference type="PIRSF" id="PIRSF002741">
    <property type="entry name" value="MppA"/>
    <property type="match status" value="1"/>
</dbReference>
<evidence type="ECO:0000313" key="5">
    <source>
        <dbReference type="EMBL" id="MDQ0468168.1"/>
    </source>
</evidence>
<dbReference type="InterPro" id="IPR000914">
    <property type="entry name" value="SBP_5_dom"/>
</dbReference>
<dbReference type="PANTHER" id="PTHR30290:SF64">
    <property type="entry name" value="ABC TRANSPORTER PERIPLASMIC BINDING PROTEIN"/>
    <property type="match status" value="1"/>
</dbReference>
<dbReference type="Gene3D" id="3.10.105.10">
    <property type="entry name" value="Dipeptide-binding Protein, Domain 3"/>
    <property type="match status" value="1"/>
</dbReference>